<dbReference type="Proteomes" id="UP000288805">
    <property type="component" value="Unassembled WGS sequence"/>
</dbReference>
<evidence type="ECO:0000259" key="1">
    <source>
        <dbReference type="Pfam" id="PF07727"/>
    </source>
</evidence>
<protein>
    <submittedName>
        <fullName evidence="2">Retrovirus-related Pol polyprotein from transposon TNT 1-94</fullName>
    </submittedName>
</protein>
<dbReference type="Pfam" id="PF07727">
    <property type="entry name" value="RVT_2"/>
    <property type="match status" value="1"/>
</dbReference>
<accession>A0A438IRW3</accession>
<sequence length="128" mass="14412">MSNMAICSNFYSPPCLPSQALEANNTWTLTYLPFGKKPISCKWVFKTKLRANGSIERYKARLIVKGYTQVEGLDYYDTFAPVAKLITVRCVLVIVAARHWHLHQLDVNNAFLHGDLDMADKGSCVSLT</sequence>
<proteinExistence type="predicted"/>
<gene>
    <name evidence="2" type="primary">POLX_1913</name>
    <name evidence="2" type="ORF">CK203_038452</name>
</gene>
<reference evidence="2 3" key="1">
    <citation type="journal article" date="2018" name="PLoS Genet.">
        <title>Population sequencing reveals clonal diversity and ancestral inbreeding in the grapevine cultivar Chardonnay.</title>
        <authorList>
            <person name="Roach M.J."/>
            <person name="Johnson D.L."/>
            <person name="Bohlmann J."/>
            <person name="van Vuuren H.J."/>
            <person name="Jones S.J."/>
            <person name="Pretorius I.S."/>
            <person name="Schmidt S.A."/>
            <person name="Borneman A.R."/>
        </authorList>
    </citation>
    <scope>NUCLEOTIDE SEQUENCE [LARGE SCALE GENOMIC DNA]</scope>
    <source>
        <strain evidence="3">cv. Chardonnay</strain>
        <tissue evidence="2">Leaf</tissue>
    </source>
</reference>
<dbReference type="EMBL" id="QGNW01000087">
    <property type="protein sequence ID" value="RVW99456.1"/>
    <property type="molecule type" value="Genomic_DNA"/>
</dbReference>
<evidence type="ECO:0000313" key="2">
    <source>
        <dbReference type="EMBL" id="RVW99456.1"/>
    </source>
</evidence>
<dbReference type="AlphaFoldDB" id="A0A438IRW3"/>
<name>A0A438IRW3_VITVI</name>
<feature type="domain" description="Reverse transcriptase Ty1/copia-type" evidence="1">
    <location>
        <begin position="24"/>
        <end position="117"/>
    </location>
</feature>
<comment type="caution">
    <text evidence="2">The sequence shown here is derived from an EMBL/GenBank/DDBJ whole genome shotgun (WGS) entry which is preliminary data.</text>
</comment>
<dbReference type="InterPro" id="IPR013103">
    <property type="entry name" value="RVT_2"/>
</dbReference>
<organism evidence="2 3">
    <name type="scientific">Vitis vinifera</name>
    <name type="common">Grape</name>
    <dbReference type="NCBI Taxonomy" id="29760"/>
    <lineage>
        <taxon>Eukaryota</taxon>
        <taxon>Viridiplantae</taxon>
        <taxon>Streptophyta</taxon>
        <taxon>Embryophyta</taxon>
        <taxon>Tracheophyta</taxon>
        <taxon>Spermatophyta</taxon>
        <taxon>Magnoliopsida</taxon>
        <taxon>eudicotyledons</taxon>
        <taxon>Gunneridae</taxon>
        <taxon>Pentapetalae</taxon>
        <taxon>rosids</taxon>
        <taxon>Vitales</taxon>
        <taxon>Vitaceae</taxon>
        <taxon>Viteae</taxon>
        <taxon>Vitis</taxon>
    </lineage>
</organism>
<evidence type="ECO:0000313" key="3">
    <source>
        <dbReference type="Proteomes" id="UP000288805"/>
    </source>
</evidence>